<name>A0A511WXU3_9BACI</name>
<dbReference type="PANTHER" id="PTHR34982">
    <property type="entry name" value="YOP PROTEINS TRANSLOCATION PROTEIN L"/>
    <property type="match status" value="1"/>
</dbReference>
<keyword evidence="5" id="KW-0653">Protein transport</keyword>
<keyword evidence="3" id="KW-0813">Transport</keyword>
<comment type="function">
    <text evidence="1">Needed for flagellar regrowth and assembly.</text>
</comment>
<accession>A0A511WXU3</accession>
<evidence type="ECO:0000256" key="2">
    <source>
        <dbReference type="ARBA" id="ARBA00006602"/>
    </source>
</evidence>
<evidence type="ECO:0000256" key="4">
    <source>
        <dbReference type="ARBA" id="ARBA00022795"/>
    </source>
</evidence>
<evidence type="ECO:0000313" key="10">
    <source>
        <dbReference type="Proteomes" id="UP000321400"/>
    </source>
</evidence>
<keyword evidence="9" id="KW-0282">Flagellum</keyword>
<proteinExistence type="inferred from homology"/>
<protein>
    <submittedName>
        <fullName evidence="9">Putative flagellar assembly protein FliH</fullName>
    </submittedName>
</protein>
<dbReference type="GO" id="GO:0015031">
    <property type="term" value="P:protein transport"/>
    <property type="evidence" value="ECO:0007669"/>
    <property type="project" value="UniProtKB-KW"/>
</dbReference>
<evidence type="ECO:0000256" key="6">
    <source>
        <dbReference type="ARBA" id="ARBA00023225"/>
    </source>
</evidence>
<keyword evidence="10" id="KW-1185">Reference proteome</keyword>
<dbReference type="STRING" id="442899.SAMN05720591_102107"/>
<keyword evidence="7" id="KW-0175">Coiled coil</keyword>
<dbReference type="Pfam" id="PF02108">
    <property type="entry name" value="FliH"/>
    <property type="match status" value="1"/>
</dbReference>
<evidence type="ECO:0000256" key="1">
    <source>
        <dbReference type="ARBA" id="ARBA00003041"/>
    </source>
</evidence>
<keyword evidence="6" id="KW-1006">Bacterial flagellum protein export</keyword>
<evidence type="ECO:0000256" key="3">
    <source>
        <dbReference type="ARBA" id="ARBA00022448"/>
    </source>
</evidence>
<sequence>MSDFKPLKPREIKLKPIQFKVAEKKIADESQLEQNDALSEVDQLLERKKQLLDELAYLKTELKTTKDTIELNRKRADEDIEQAKTTWISERELLEEAAQQKGFQEGYIAGENQAQVDFKERINLANDIIHQAEKERELIIEQANQEIVELSMAVAKKVVFDAVLTKDAMLPIVKEAIKTYHNQTIIRIRTSVTDFELIHSQTDELARVLNEGVMLSVLPDDSLSTGGCVIETPSGQLDISVDRQLEKIHQTLSDTMEEMNRGH</sequence>
<feature type="domain" description="Flagellar assembly protein FliH/Type III secretion system HrpE" evidence="8">
    <location>
        <begin position="123"/>
        <end position="248"/>
    </location>
</feature>
<reference evidence="9 10" key="1">
    <citation type="submission" date="2019-07" db="EMBL/GenBank/DDBJ databases">
        <title>Whole genome shotgun sequence of Halolactibacillus alkaliphilus NBRC 103919.</title>
        <authorList>
            <person name="Hosoyama A."/>
            <person name="Uohara A."/>
            <person name="Ohji S."/>
            <person name="Ichikawa N."/>
        </authorList>
    </citation>
    <scope>NUCLEOTIDE SEQUENCE [LARGE SCALE GENOMIC DNA]</scope>
    <source>
        <strain evidence="9 10">NBRC 103919</strain>
    </source>
</reference>
<keyword evidence="9" id="KW-0966">Cell projection</keyword>
<gene>
    <name evidence="9" type="primary">fliH</name>
    <name evidence="9" type="ORF">HAL01_02410</name>
</gene>
<dbReference type="RefSeq" id="WP_170243611.1">
    <property type="nucleotide sequence ID" value="NZ_BJYE01000002.1"/>
</dbReference>
<keyword evidence="4" id="KW-1005">Bacterial flagellum biogenesis</keyword>
<dbReference type="InterPro" id="IPR051472">
    <property type="entry name" value="T3SS_Stator/FliH"/>
</dbReference>
<evidence type="ECO:0000313" key="9">
    <source>
        <dbReference type="EMBL" id="GEN55777.1"/>
    </source>
</evidence>
<comment type="similarity">
    <text evidence="2">Belongs to the FliH family.</text>
</comment>
<evidence type="ECO:0000256" key="7">
    <source>
        <dbReference type="SAM" id="Coils"/>
    </source>
</evidence>
<dbReference type="PANTHER" id="PTHR34982:SF1">
    <property type="entry name" value="FLAGELLAR ASSEMBLY PROTEIN FLIH"/>
    <property type="match status" value="1"/>
</dbReference>
<dbReference type="AlphaFoldDB" id="A0A511WXU3"/>
<dbReference type="Proteomes" id="UP000321400">
    <property type="component" value="Unassembled WGS sequence"/>
</dbReference>
<dbReference type="InterPro" id="IPR018035">
    <property type="entry name" value="Flagellar_FliH/T3SS_HrpE"/>
</dbReference>
<evidence type="ECO:0000259" key="8">
    <source>
        <dbReference type="Pfam" id="PF02108"/>
    </source>
</evidence>
<dbReference type="GO" id="GO:0005829">
    <property type="term" value="C:cytosol"/>
    <property type="evidence" value="ECO:0007669"/>
    <property type="project" value="TreeGrafter"/>
</dbReference>
<keyword evidence="9" id="KW-0969">Cilium</keyword>
<feature type="coiled-coil region" evidence="7">
    <location>
        <begin position="27"/>
        <end position="86"/>
    </location>
</feature>
<comment type="caution">
    <text evidence="9">The sequence shown here is derived from an EMBL/GenBank/DDBJ whole genome shotgun (WGS) entry which is preliminary data.</text>
</comment>
<dbReference type="EMBL" id="BJYE01000002">
    <property type="protein sequence ID" value="GEN55777.1"/>
    <property type="molecule type" value="Genomic_DNA"/>
</dbReference>
<organism evidence="9 10">
    <name type="scientific">Halolactibacillus alkaliphilus</name>
    <dbReference type="NCBI Taxonomy" id="442899"/>
    <lineage>
        <taxon>Bacteria</taxon>
        <taxon>Bacillati</taxon>
        <taxon>Bacillota</taxon>
        <taxon>Bacilli</taxon>
        <taxon>Bacillales</taxon>
        <taxon>Bacillaceae</taxon>
        <taxon>Halolactibacillus</taxon>
    </lineage>
</organism>
<evidence type="ECO:0000256" key="5">
    <source>
        <dbReference type="ARBA" id="ARBA00022927"/>
    </source>
</evidence>
<dbReference type="GO" id="GO:0044781">
    <property type="term" value="P:bacterial-type flagellum organization"/>
    <property type="evidence" value="ECO:0007669"/>
    <property type="project" value="UniProtKB-KW"/>
</dbReference>